<comment type="caution">
    <text evidence="2">The sequence shown here is derived from an EMBL/GenBank/DDBJ whole genome shotgun (WGS) entry which is preliminary data.</text>
</comment>
<dbReference type="Pfam" id="PF00732">
    <property type="entry name" value="GMC_oxred_N"/>
    <property type="match status" value="1"/>
</dbReference>
<dbReference type="GO" id="GO:0050660">
    <property type="term" value="F:flavin adenine dinucleotide binding"/>
    <property type="evidence" value="ECO:0007669"/>
    <property type="project" value="InterPro"/>
</dbReference>
<dbReference type="InterPro" id="IPR036188">
    <property type="entry name" value="FAD/NAD-bd_sf"/>
</dbReference>
<feature type="non-terminal residue" evidence="2">
    <location>
        <position position="67"/>
    </location>
</feature>
<protein>
    <recommendedName>
        <fullName evidence="1">Glucose-methanol-choline oxidoreductase N-terminal domain-containing protein</fullName>
    </recommendedName>
</protein>
<dbReference type="EMBL" id="SEYY01022154">
    <property type="protein sequence ID" value="KAB7495752.1"/>
    <property type="molecule type" value="Genomic_DNA"/>
</dbReference>
<dbReference type="OrthoDB" id="269227at2759"/>
<proteinExistence type="predicted"/>
<dbReference type="GO" id="GO:0016614">
    <property type="term" value="F:oxidoreductase activity, acting on CH-OH group of donors"/>
    <property type="evidence" value="ECO:0007669"/>
    <property type="project" value="InterPro"/>
</dbReference>
<dbReference type="InterPro" id="IPR000172">
    <property type="entry name" value="GMC_OxRdtase_N"/>
</dbReference>
<evidence type="ECO:0000259" key="1">
    <source>
        <dbReference type="PROSITE" id="PS00624"/>
    </source>
</evidence>
<dbReference type="PROSITE" id="PS00624">
    <property type="entry name" value="GMC_OXRED_2"/>
    <property type="match status" value="1"/>
</dbReference>
<feature type="domain" description="Glucose-methanol-choline oxidoreductase N-terminal" evidence="1">
    <location>
        <begin position="44"/>
        <end position="58"/>
    </location>
</feature>
<evidence type="ECO:0000313" key="3">
    <source>
        <dbReference type="Proteomes" id="UP000326759"/>
    </source>
</evidence>
<evidence type="ECO:0000313" key="2">
    <source>
        <dbReference type="EMBL" id="KAB7495752.1"/>
    </source>
</evidence>
<dbReference type="Proteomes" id="UP000326759">
    <property type="component" value="Unassembled WGS sequence"/>
</dbReference>
<name>A0A5N5SPH2_9CRUS</name>
<gene>
    <name evidence="2" type="ORF">Anas_07299</name>
</gene>
<reference evidence="2 3" key="1">
    <citation type="journal article" date="2019" name="PLoS Biol.">
        <title>Sex chromosomes control vertical transmission of feminizing Wolbachia symbionts in an isopod.</title>
        <authorList>
            <person name="Becking T."/>
            <person name="Chebbi M.A."/>
            <person name="Giraud I."/>
            <person name="Moumen B."/>
            <person name="Laverre T."/>
            <person name="Caubet Y."/>
            <person name="Peccoud J."/>
            <person name="Gilbert C."/>
            <person name="Cordaux R."/>
        </authorList>
    </citation>
    <scope>NUCLEOTIDE SEQUENCE [LARGE SCALE GENOMIC DNA]</scope>
    <source>
        <strain evidence="2">ANa2</strain>
        <tissue evidence="2">Whole body excluding digestive tract and cuticle</tissue>
    </source>
</reference>
<sequence length="67" mass="7345">MKLVVLLINLEFIKKPNKLTVLSSLGTESTTRSLQPKRLFLSAGAINTPQLLLLSGIGPKDDLEKLK</sequence>
<dbReference type="SUPFAM" id="SSF51905">
    <property type="entry name" value="FAD/NAD(P)-binding domain"/>
    <property type="match status" value="1"/>
</dbReference>
<dbReference type="Gene3D" id="3.50.50.60">
    <property type="entry name" value="FAD/NAD(P)-binding domain"/>
    <property type="match status" value="1"/>
</dbReference>
<organism evidence="2 3">
    <name type="scientific">Armadillidium nasatum</name>
    <dbReference type="NCBI Taxonomy" id="96803"/>
    <lineage>
        <taxon>Eukaryota</taxon>
        <taxon>Metazoa</taxon>
        <taxon>Ecdysozoa</taxon>
        <taxon>Arthropoda</taxon>
        <taxon>Crustacea</taxon>
        <taxon>Multicrustacea</taxon>
        <taxon>Malacostraca</taxon>
        <taxon>Eumalacostraca</taxon>
        <taxon>Peracarida</taxon>
        <taxon>Isopoda</taxon>
        <taxon>Oniscidea</taxon>
        <taxon>Crinocheta</taxon>
        <taxon>Armadillidiidae</taxon>
        <taxon>Armadillidium</taxon>
    </lineage>
</organism>
<keyword evidence="3" id="KW-1185">Reference proteome</keyword>
<accession>A0A5N5SPH2</accession>
<dbReference type="AlphaFoldDB" id="A0A5N5SPH2"/>